<evidence type="ECO:0000256" key="1">
    <source>
        <dbReference type="SAM" id="Phobius"/>
    </source>
</evidence>
<protein>
    <submittedName>
        <fullName evidence="2">Uncharacterized protein</fullName>
    </submittedName>
</protein>
<accession>A0AAP8JUW6</accession>
<gene>
    <name evidence="2" type="ORF">COF62_29005</name>
</gene>
<dbReference type="EMBL" id="NUSY01000046">
    <property type="protein sequence ID" value="PHE06592.1"/>
    <property type="molecule type" value="Genomic_DNA"/>
</dbReference>
<keyword evidence="1" id="KW-0812">Transmembrane</keyword>
<evidence type="ECO:0000313" key="3">
    <source>
        <dbReference type="Proteomes" id="UP000224044"/>
    </source>
</evidence>
<dbReference type="Proteomes" id="UP000224044">
    <property type="component" value="Unassembled WGS sequence"/>
</dbReference>
<name>A0AAP8JUW6_9BACI</name>
<reference evidence="2 3" key="1">
    <citation type="submission" date="2017-09" db="EMBL/GenBank/DDBJ databases">
        <title>Large-scale bioinformatics analysis of Bacillus genomes uncovers conserved roles of natural products in bacterial physiology.</title>
        <authorList>
            <consortium name="Agbiome Team Llc"/>
            <person name="Bleich R.M."/>
            <person name="Grubbs K.J."/>
            <person name="Santa Maria K.C."/>
            <person name="Allen S.E."/>
            <person name="Farag S."/>
            <person name="Shank E.A."/>
            <person name="Bowers A."/>
        </authorList>
    </citation>
    <scope>NUCLEOTIDE SEQUENCE [LARGE SCALE GENOMIC DNA]</scope>
    <source>
        <strain evidence="2 3">AFS042148</strain>
    </source>
</reference>
<proteinExistence type="predicted"/>
<evidence type="ECO:0000313" key="2">
    <source>
        <dbReference type="EMBL" id="PHE06592.1"/>
    </source>
</evidence>
<feature type="transmembrane region" description="Helical" evidence="1">
    <location>
        <begin position="12"/>
        <end position="31"/>
    </location>
</feature>
<sequence length="61" mass="7303">MIEQIVEINNELKLLIIFNSIQIFRTFYIIIHLNKKIYNENYHMEELDKLLPIYVEGGGYG</sequence>
<dbReference type="AlphaFoldDB" id="A0AAP8JUW6"/>
<keyword evidence="1" id="KW-0472">Membrane</keyword>
<organism evidence="2 3">
    <name type="scientific">Bacillus toyonensis</name>
    <dbReference type="NCBI Taxonomy" id="155322"/>
    <lineage>
        <taxon>Bacteria</taxon>
        <taxon>Bacillati</taxon>
        <taxon>Bacillota</taxon>
        <taxon>Bacilli</taxon>
        <taxon>Bacillales</taxon>
        <taxon>Bacillaceae</taxon>
        <taxon>Bacillus</taxon>
        <taxon>Bacillus cereus group</taxon>
    </lineage>
</organism>
<keyword evidence="1" id="KW-1133">Transmembrane helix</keyword>
<comment type="caution">
    <text evidence="2">The sequence shown here is derived from an EMBL/GenBank/DDBJ whole genome shotgun (WGS) entry which is preliminary data.</text>
</comment>